<proteinExistence type="predicted"/>
<evidence type="ECO:0000313" key="1">
    <source>
        <dbReference type="EMBL" id="WZU69009.1"/>
    </source>
</evidence>
<dbReference type="RefSeq" id="WP_342078302.1">
    <property type="nucleotide sequence ID" value="NZ_CP151767.2"/>
</dbReference>
<reference evidence="1 2" key="2">
    <citation type="submission" date="2024-08" db="EMBL/GenBank/DDBJ databases">
        <title>Phylogenomic analyses of a clade within the roseobacter group suggest taxonomic reassignments of species of the genera Aestuariivita, Citreicella, Loktanella, Nautella, Pelagibaca, Ruegeria, Thalassobius, Thiobacimonas and Tropicibacter, and the proposal o.</title>
        <authorList>
            <person name="Jeon C.O."/>
        </authorList>
    </citation>
    <scope>NUCLEOTIDE SEQUENCE [LARGE SCALE GENOMIC DNA]</scope>
    <source>
        <strain evidence="1 2">SS1-5</strain>
    </source>
</reference>
<keyword evidence="2" id="KW-1185">Reference proteome</keyword>
<dbReference type="AlphaFoldDB" id="A0AAN0MCW4"/>
<dbReference type="Proteomes" id="UP001470809">
    <property type="component" value="Chromosome"/>
</dbReference>
<name>A0AAN0MCW4_9RHOB</name>
<gene>
    <name evidence="1" type="ORF">AABB31_09160</name>
</gene>
<accession>A0AAN0MCW4</accession>
<protein>
    <submittedName>
        <fullName evidence="1">Uncharacterized protein</fullName>
    </submittedName>
</protein>
<organism evidence="1 2">
    <name type="scientific">Yoonia rhodophyticola</name>
    <dbReference type="NCBI Taxonomy" id="3137370"/>
    <lineage>
        <taxon>Bacteria</taxon>
        <taxon>Pseudomonadati</taxon>
        <taxon>Pseudomonadota</taxon>
        <taxon>Alphaproteobacteria</taxon>
        <taxon>Rhodobacterales</taxon>
        <taxon>Paracoccaceae</taxon>
        <taxon>Yoonia</taxon>
    </lineage>
</organism>
<sequence length="87" mass="9680">MTRLSDQKIGKMLHRSGVFAIAATKGMVRQKSCGNLGPSGAMMPLSHVFDVEDTQRAKLLDRIMPSLPHGLVEQLFLFSEPTQRNKK</sequence>
<reference evidence="2" key="1">
    <citation type="submission" date="2024-04" db="EMBL/GenBank/DDBJ databases">
        <title>Phylogenomic analyses of a clade within the roseobacter group suggest taxonomic reassignments of species of the genera Aestuariivita, Citreicella, Loktanella, Nautella, Pelagibaca, Ruegeria, Thalassobius, Thiobacimonas and Tropicibacter, and the proposal o.</title>
        <authorList>
            <person name="Jeon C.O."/>
        </authorList>
    </citation>
    <scope>NUCLEOTIDE SEQUENCE [LARGE SCALE GENOMIC DNA]</scope>
    <source>
        <strain evidence="2">SS1-5</strain>
    </source>
</reference>
<dbReference type="EMBL" id="CP151767">
    <property type="protein sequence ID" value="WZU69009.1"/>
    <property type="molecule type" value="Genomic_DNA"/>
</dbReference>
<evidence type="ECO:0000313" key="2">
    <source>
        <dbReference type="Proteomes" id="UP001470809"/>
    </source>
</evidence>
<dbReference type="KEGG" id="yrh:AABB31_09160"/>